<sequence length="170" mass="18703">MEPAKDISVLFARTLPDEAATAALAQDLASFLRPGDVLALWGDLGAGKTSFARALITRLSAEAEDVPSPTFTLVQTYPGQVGETNEPVELWHFDLYRLTAPEQAYDLAIEEAFQDGISLIEWPVRLGYLLPAKRLDLNLTLTEKAGQRRAEIAGNEVWHRRLAPLMTGEA</sequence>
<dbReference type="Gene3D" id="3.40.50.300">
    <property type="entry name" value="P-loop containing nucleotide triphosphate hydrolases"/>
    <property type="match status" value="1"/>
</dbReference>
<evidence type="ECO:0000313" key="12">
    <source>
        <dbReference type="Proteomes" id="UP001279642"/>
    </source>
</evidence>
<dbReference type="RefSeq" id="WP_320507385.1">
    <property type="nucleotide sequence ID" value="NZ_JAXCLW010000001.1"/>
</dbReference>
<accession>A0ABU5E7U5</accession>
<dbReference type="Pfam" id="PF02367">
    <property type="entry name" value="TsaE"/>
    <property type="match status" value="1"/>
</dbReference>
<evidence type="ECO:0000256" key="9">
    <source>
        <dbReference type="ARBA" id="ARBA00022842"/>
    </source>
</evidence>
<gene>
    <name evidence="11" type="primary">tsaE</name>
    <name evidence="11" type="ORF">SMD27_05875</name>
</gene>
<comment type="caution">
    <text evidence="11">The sequence shown here is derived from an EMBL/GenBank/DDBJ whole genome shotgun (WGS) entry which is preliminary data.</text>
</comment>
<dbReference type="InterPro" id="IPR003442">
    <property type="entry name" value="T6A_TsaE"/>
</dbReference>
<dbReference type="InterPro" id="IPR027417">
    <property type="entry name" value="P-loop_NTPase"/>
</dbReference>
<keyword evidence="4" id="KW-0963">Cytoplasm</keyword>
<evidence type="ECO:0000256" key="8">
    <source>
        <dbReference type="ARBA" id="ARBA00022840"/>
    </source>
</evidence>
<organism evidence="11 12">
    <name type="scientific">Dongia soli</name>
    <dbReference type="NCBI Taxonomy" id="600628"/>
    <lineage>
        <taxon>Bacteria</taxon>
        <taxon>Pseudomonadati</taxon>
        <taxon>Pseudomonadota</taxon>
        <taxon>Alphaproteobacteria</taxon>
        <taxon>Rhodospirillales</taxon>
        <taxon>Dongiaceae</taxon>
        <taxon>Dongia</taxon>
    </lineage>
</organism>
<name>A0ABU5E7U5_9PROT</name>
<dbReference type="NCBIfam" id="TIGR00150">
    <property type="entry name" value="T6A_YjeE"/>
    <property type="match status" value="1"/>
</dbReference>
<evidence type="ECO:0000256" key="3">
    <source>
        <dbReference type="ARBA" id="ARBA00019010"/>
    </source>
</evidence>
<protein>
    <recommendedName>
        <fullName evidence="3">tRNA threonylcarbamoyladenosine biosynthesis protein TsaE</fullName>
    </recommendedName>
    <alternativeName>
        <fullName evidence="10">t(6)A37 threonylcarbamoyladenosine biosynthesis protein TsaE</fullName>
    </alternativeName>
</protein>
<evidence type="ECO:0000256" key="7">
    <source>
        <dbReference type="ARBA" id="ARBA00022741"/>
    </source>
</evidence>
<dbReference type="PANTHER" id="PTHR33540:SF2">
    <property type="entry name" value="TRNA THREONYLCARBAMOYLADENOSINE BIOSYNTHESIS PROTEIN TSAE"/>
    <property type="match status" value="1"/>
</dbReference>
<keyword evidence="7" id="KW-0547">Nucleotide-binding</keyword>
<dbReference type="PANTHER" id="PTHR33540">
    <property type="entry name" value="TRNA THREONYLCARBAMOYLADENOSINE BIOSYNTHESIS PROTEIN TSAE"/>
    <property type="match status" value="1"/>
</dbReference>
<dbReference type="EMBL" id="JAXCLW010000001">
    <property type="protein sequence ID" value="MDY0882361.1"/>
    <property type="molecule type" value="Genomic_DNA"/>
</dbReference>
<evidence type="ECO:0000313" key="11">
    <source>
        <dbReference type="EMBL" id="MDY0882361.1"/>
    </source>
</evidence>
<dbReference type="CDD" id="cd00882">
    <property type="entry name" value="Ras_like_GTPase"/>
    <property type="match status" value="1"/>
</dbReference>
<keyword evidence="9" id="KW-0460">Magnesium</keyword>
<keyword evidence="5" id="KW-0819">tRNA processing</keyword>
<evidence type="ECO:0000256" key="6">
    <source>
        <dbReference type="ARBA" id="ARBA00022723"/>
    </source>
</evidence>
<evidence type="ECO:0000256" key="5">
    <source>
        <dbReference type="ARBA" id="ARBA00022694"/>
    </source>
</evidence>
<comment type="similarity">
    <text evidence="2">Belongs to the TsaE family.</text>
</comment>
<evidence type="ECO:0000256" key="1">
    <source>
        <dbReference type="ARBA" id="ARBA00004496"/>
    </source>
</evidence>
<proteinExistence type="inferred from homology"/>
<comment type="subcellular location">
    <subcellularLocation>
        <location evidence="1">Cytoplasm</location>
    </subcellularLocation>
</comment>
<dbReference type="SUPFAM" id="SSF52540">
    <property type="entry name" value="P-loop containing nucleoside triphosphate hydrolases"/>
    <property type="match status" value="1"/>
</dbReference>
<keyword evidence="6" id="KW-0479">Metal-binding</keyword>
<evidence type="ECO:0000256" key="4">
    <source>
        <dbReference type="ARBA" id="ARBA00022490"/>
    </source>
</evidence>
<evidence type="ECO:0000256" key="10">
    <source>
        <dbReference type="ARBA" id="ARBA00032441"/>
    </source>
</evidence>
<dbReference type="Proteomes" id="UP001279642">
    <property type="component" value="Unassembled WGS sequence"/>
</dbReference>
<keyword evidence="8" id="KW-0067">ATP-binding</keyword>
<evidence type="ECO:0000256" key="2">
    <source>
        <dbReference type="ARBA" id="ARBA00007599"/>
    </source>
</evidence>
<keyword evidence="12" id="KW-1185">Reference proteome</keyword>
<reference evidence="11 12" key="1">
    <citation type="journal article" date="2016" name="Antonie Van Leeuwenhoek">
        <title>Dongia soli sp. nov., isolated from soil from Dokdo, Korea.</title>
        <authorList>
            <person name="Kim D.U."/>
            <person name="Lee H."/>
            <person name="Kim H."/>
            <person name="Kim S.G."/>
            <person name="Ka J.O."/>
        </authorList>
    </citation>
    <scope>NUCLEOTIDE SEQUENCE [LARGE SCALE GENOMIC DNA]</scope>
    <source>
        <strain evidence="11 12">D78</strain>
    </source>
</reference>